<evidence type="ECO:0000256" key="7">
    <source>
        <dbReference type="ARBA" id="ARBA00023288"/>
    </source>
</evidence>
<evidence type="ECO:0000256" key="8">
    <source>
        <dbReference type="ARBA" id="ARBA00023289"/>
    </source>
</evidence>
<dbReference type="PROSITE" id="PS51421">
    <property type="entry name" value="RAS"/>
    <property type="match status" value="1"/>
</dbReference>
<evidence type="ECO:0000256" key="1">
    <source>
        <dbReference type="ARBA" id="ARBA00006270"/>
    </source>
</evidence>
<evidence type="ECO:0000256" key="3">
    <source>
        <dbReference type="ARBA" id="ARBA00022481"/>
    </source>
</evidence>
<evidence type="ECO:0000256" key="6">
    <source>
        <dbReference type="ARBA" id="ARBA00023134"/>
    </source>
</evidence>
<reference evidence="11" key="1">
    <citation type="journal article" date="2013" name="J. Plant Res.">
        <title>Effect of fungi and light on seed germination of three Opuntia species from semiarid lands of central Mexico.</title>
        <authorList>
            <person name="Delgado-Sanchez P."/>
            <person name="Jimenez-Bremont J.F."/>
            <person name="Guerrero-Gonzalez Mde L."/>
            <person name="Flores J."/>
        </authorList>
    </citation>
    <scope>NUCLEOTIDE SEQUENCE</scope>
    <source>
        <tissue evidence="11">Cladode</tissue>
    </source>
</reference>
<dbReference type="PROSITE" id="PS51420">
    <property type="entry name" value="RHO"/>
    <property type="match status" value="1"/>
</dbReference>
<dbReference type="GO" id="GO:0030139">
    <property type="term" value="C:endocytic vesicle"/>
    <property type="evidence" value="ECO:0007669"/>
    <property type="project" value="UniProtKB-ARBA"/>
</dbReference>
<sequence length="221" mass="24491">MDKYTSLSTPLERTLLKVIVLGDVGVGKTSLITRYVHKKFNEQYKATIGADFFTKELHIDGKLVSLQIWDTAGQERFQSLGPAFFRGADCCVLVFDVNILESFHSLLTWRDEFIKQTEIGDPTKFPFVVIGNKIDLDGGAGREVGEKRAQEWCESIKLGPSGSGSVVYFETSAKEGSNVDSAFLSIAKSALSRERGQHIYFESITDSLPEIIEQQHGGCPC</sequence>
<dbReference type="InterPro" id="IPR001806">
    <property type="entry name" value="Small_GTPase"/>
</dbReference>
<evidence type="ECO:0000313" key="11">
    <source>
        <dbReference type="EMBL" id="MBA4636453.1"/>
    </source>
</evidence>
<dbReference type="GO" id="GO:0005770">
    <property type="term" value="C:late endosome"/>
    <property type="evidence" value="ECO:0007669"/>
    <property type="project" value="UniProtKB-ARBA"/>
</dbReference>
<dbReference type="SMART" id="SM00176">
    <property type="entry name" value="RAN"/>
    <property type="match status" value="1"/>
</dbReference>
<evidence type="ECO:0000256" key="2">
    <source>
        <dbReference type="ARBA" id="ARBA00022448"/>
    </source>
</evidence>
<dbReference type="CDD" id="cd01862">
    <property type="entry name" value="Rab7"/>
    <property type="match status" value="1"/>
</dbReference>
<evidence type="ECO:0000256" key="10">
    <source>
        <dbReference type="ARBA" id="ARBA00067801"/>
    </source>
</evidence>
<dbReference type="GO" id="GO:0005764">
    <property type="term" value="C:lysosome"/>
    <property type="evidence" value="ECO:0007669"/>
    <property type="project" value="UniProtKB-ARBA"/>
</dbReference>
<dbReference type="Gene3D" id="3.40.50.300">
    <property type="entry name" value="P-loop containing nucleotide triphosphate hydrolases"/>
    <property type="match status" value="1"/>
</dbReference>
<dbReference type="GO" id="GO:0015031">
    <property type="term" value="P:protein transport"/>
    <property type="evidence" value="ECO:0007669"/>
    <property type="project" value="UniProtKB-KW"/>
</dbReference>
<dbReference type="SMART" id="SM00174">
    <property type="entry name" value="RHO"/>
    <property type="match status" value="1"/>
</dbReference>
<reference evidence="11" key="2">
    <citation type="submission" date="2020-07" db="EMBL/GenBank/DDBJ databases">
        <authorList>
            <person name="Vera ALvarez R."/>
            <person name="Arias-Moreno D.M."/>
            <person name="Jimenez-Jacinto V."/>
            <person name="Jimenez-Bremont J.F."/>
            <person name="Swaminathan K."/>
            <person name="Moose S.P."/>
            <person name="Guerrero-Gonzalez M.L."/>
            <person name="Marino-Ramirez L."/>
            <person name="Landsman D."/>
            <person name="Rodriguez-Kessler M."/>
            <person name="Delgado-Sanchez P."/>
        </authorList>
    </citation>
    <scope>NUCLEOTIDE SEQUENCE</scope>
    <source>
        <tissue evidence="11">Cladode</tissue>
    </source>
</reference>
<name>A0A7C8Z962_OPUST</name>
<dbReference type="AlphaFoldDB" id="A0A7C8Z962"/>
<keyword evidence="4" id="KW-0547">Nucleotide-binding</keyword>
<keyword evidence="6" id="KW-0342">GTP-binding</keyword>
<keyword evidence="2" id="KW-0813">Transport</keyword>
<organism evidence="11">
    <name type="scientific">Opuntia streptacantha</name>
    <name type="common">Prickly pear cactus</name>
    <name type="synonym">Opuntia cardona</name>
    <dbReference type="NCBI Taxonomy" id="393608"/>
    <lineage>
        <taxon>Eukaryota</taxon>
        <taxon>Viridiplantae</taxon>
        <taxon>Streptophyta</taxon>
        <taxon>Embryophyta</taxon>
        <taxon>Tracheophyta</taxon>
        <taxon>Spermatophyta</taxon>
        <taxon>Magnoliopsida</taxon>
        <taxon>eudicotyledons</taxon>
        <taxon>Gunneridae</taxon>
        <taxon>Pentapetalae</taxon>
        <taxon>Caryophyllales</taxon>
        <taxon>Cactineae</taxon>
        <taxon>Cactaceae</taxon>
        <taxon>Opuntioideae</taxon>
        <taxon>Opuntia</taxon>
    </lineage>
</organism>
<dbReference type="PROSITE" id="PS51419">
    <property type="entry name" value="RAB"/>
    <property type="match status" value="1"/>
</dbReference>
<evidence type="ECO:0000256" key="5">
    <source>
        <dbReference type="ARBA" id="ARBA00022927"/>
    </source>
</evidence>
<dbReference type="SMART" id="SM00173">
    <property type="entry name" value="RAS"/>
    <property type="match status" value="1"/>
</dbReference>
<comment type="similarity">
    <text evidence="1">Belongs to the small GTPase superfamily. Rab family.</text>
</comment>
<keyword evidence="3" id="KW-0488">Methylation</keyword>
<dbReference type="PANTHER" id="PTHR47981">
    <property type="entry name" value="RAB FAMILY"/>
    <property type="match status" value="1"/>
</dbReference>
<dbReference type="GO" id="GO:0005525">
    <property type="term" value="F:GTP binding"/>
    <property type="evidence" value="ECO:0007669"/>
    <property type="project" value="UniProtKB-KW"/>
</dbReference>
<dbReference type="NCBIfam" id="TIGR00231">
    <property type="entry name" value="small_GTP"/>
    <property type="match status" value="1"/>
</dbReference>
<dbReference type="PANTHER" id="PTHR47981:SF2">
    <property type="entry name" value="RAS-RELATED PROTEIN RABG3B"/>
    <property type="match status" value="1"/>
</dbReference>
<keyword evidence="7" id="KW-0449">Lipoprotein</keyword>
<dbReference type="FunFam" id="3.40.50.300:FF:000751">
    <property type="entry name" value="Rab family GTPase, putative"/>
    <property type="match status" value="1"/>
</dbReference>
<keyword evidence="8" id="KW-0636">Prenylation</keyword>
<proteinExistence type="inferred from homology"/>
<dbReference type="InterPro" id="IPR027417">
    <property type="entry name" value="P-loop_NTPase"/>
</dbReference>
<protein>
    <recommendedName>
        <fullName evidence="10">Ras-related protein Rab-7b</fullName>
    </recommendedName>
</protein>
<evidence type="ECO:0000256" key="9">
    <source>
        <dbReference type="ARBA" id="ARBA00046278"/>
    </source>
</evidence>
<comment type="subcellular location">
    <subcellularLocation>
        <location evidence="9">Endomembrane system</location>
        <topology evidence="9">Lipid-anchor</topology>
        <orientation evidence="9">Cytoplasmic side</orientation>
    </subcellularLocation>
</comment>
<dbReference type="EMBL" id="GISG01100377">
    <property type="protein sequence ID" value="MBA4636453.1"/>
    <property type="molecule type" value="Transcribed_RNA"/>
</dbReference>
<dbReference type="GO" id="GO:0005774">
    <property type="term" value="C:vacuolar membrane"/>
    <property type="evidence" value="ECO:0007669"/>
    <property type="project" value="TreeGrafter"/>
</dbReference>
<dbReference type="SMART" id="SM00175">
    <property type="entry name" value="RAB"/>
    <property type="match status" value="1"/>
</dbReference>
<dbReference type="PRINTS" id="PR00449">
    <property type="entry name" value="RASTRNSFRMNG"/>
</dbReference>
<dbReference type="GO" id="GO:0002682">
    <property type="term" value="P:regulation of immune system process"/>
    <property type="evidence" value="ECO:0007669"/>
    <property type="project" value="UniProtKB-ARBA"/>
</dbReference>
<accession>A0A7C8Z962</accession>
<keyword evidence="5" id="KW-0653">Protein transport</keyword>
<evidence type="ECO:0000256" key="4">
    <source>
        <dbReference type="ARBA" id="ARBA00022741"/>
    </source>
</evidence>
<dbReference type="GO" id="GO:0003924">
    <property type="term" value="F:GTPase activity"/>
    <property type="evidence" value="ECO:0007669"/>
    <property type="project" value="InterPro"/>
</dbReference>
<dbReference type="InterPro" id="IPR005225">
    <property type="entry name" value="Small_GTP-bd"/>
</dbReference>
<dbReference type="SUPFAM" id="SSF52540">
    <property type="entry name" value="P-loop containing nucleoside triphosphate hydrolases"/>
    <property type="match status" value="1"/>
</dbReference>
<dbReference type="Pfam" id="PF00071">
    <property type="entry name" value="Ras"/>
    <property type="match status" value="1"/>
</dbReference>